<dbReference type="AlphaFoldDB" id="A0A0G4GQV0"/>
<feature type="region of interest" description="Disordered" evidence="2">
    <location>
        <begin position="412"/>
        <end position="437"/>
    </location>
</feature>
<feature type="region of interest" description="Disordered" evidence="2">
    <location>
        <begin position="38"/>
        <end position="80"/>
    </location>
</feature>
<feature type="coiled-coil region" evidence="1">
    <location>
        <begin position="207"/>
        <end position="329"/>
    </location>
</feature>
<keyword evidence="4" id="KW-1185">Reference proteome</keyword>
<reference evidence="3 4" key="1">
    <citation type="submission" date="2014-11" db="EMBL/GenBank/DDBJ databases">
        <authorList>
            <person name="Zhu J."/>
            <person name="Qi W."/>
            <person name="Song R."/>
        </authorList>
    </citation>
    <scope>NUCLEOTIDE SEQUENCE [LARGE SCALE GENOMIC DNA]</scope>
</reference>
<sequence length="478" mass="53956">MAAPMDDKLELCADGCAATVTPTVGSATAVDEDSVSLTVTASQASHHGDETKETLNGETASVEGAGEERTPSSSADRLCEGPAAGACVEGEGEDGMDESEEAEVAKLSPKLLMKLDHDVDRLAKELRLFKIRVGDSLSRQRSMDVDMIDLKGSVHDTAKEQHKFEDELRRCCREVGALTDKLTSMQADMTNTKTQEESFSKARLKWQREMEIEAKELRDDLKALCVRHNEVERRQDDVMARVDRTEQRLRVLEKSYDTKTNEAFDAIWHSQEENSRATLVMEELAKMRREQADRDNKLEEQVQGLTKQLAQRDQQLAELKDQYQEMLNSTMHTHTHNHNHSDSYPAPSKHQSQQQPVQPFAEQTHHPAPPPPPAPVPYTARMLPPPPGFPPPPTNINIHTNGVAHTHMDYQHTDHHQQHHHHQQQQQQEGGWSNGMTEDGLMQLIERARLPPDQLKQLVQTTLAWRQKNSHNHNGCQQ</sequence>
<evidence type="ECO:0000256" key="2">
    <source>
        <dbReference type="SAM" id="MobiDB-lite"/>
    </source>
</evidence>
<dbReference type="Proteomes" id="UP000041254">
    <property type="component" value="Unassembled WGS sequence"/>
</dbReference>
<evidence type="ECO:0000313" key="4">
    <source>
        <dbReference type="Proteomes" id="UP000041254"/>
    </source>
</evidence>
<evidence type="ECO:0000313" key="3">
    <source>
        <dbReference type="EMBL" id="CEM32827.1"/>
    </source>
</evidence>
<dbReference type="VEuPathDB" id="CryptoDB:Vbra_4582"/>
<organism evidence="3 4">
    <name type="scientific">Vitrella brassicaformis (strain CCMP3155)</name>
    <dbReference type="NCBI Taxonomy" id="1169540"/>
    <lineage>
        <taxon>Eukaryota</taxon>
        <taxon>Sar</taxon>
        <taxon>Alveolata</taxon>
        <taxon>Colpodellida</taxon>
        <taxon>Vitrellaceae</taxon>
        <taxon>Vitrella</taxon>
    </lineage>
</organism>
<protein>
    <submittedName>
        <fullName evidence="3">Uncharacterized protein</fullName>
    </submittedName>
</protein>
<name>A0A0G4GQV0_VITBC</name>
<proteinExistence type="predicted"/>
<accession>A0A0G4GQV0</accession>
<dbReference type="InParanoid" id="A0A0G4GQV0"/>
<feature type="compositionally biased region" description="Pro residues" evidence="2">
    <location>
        <begin position="383"/>
        <end position="394"/>
    </location>
</feature>
<evidence type="ECO:0000256" key="1">
    <source>
        <dbReference type="SAM" id="Coils"/>
    </source>
</evidence>
<gene>
    <name evidence="3" type="ORF">Vbra_4582</name>
</gene>
<dbReference type="EMBL" id="CDMY01000765">
    <property type="protein sequence ID" value="CEM32827.1"/>
    <property type="molecule type" value="Genomic_DNA"/>
</dbReference>
<dbReference type="STRING" id="1169540.A0A0G4GQV0"/>
<feature type="compositionally biased region" description="Pro residues" evidence="2">
    <location>
        <begin position="367"/>
        <end position="376"/>
    </location>
</feature>
<keyword evidence="1" id="KW-0175">Coiled coil</keyword>
<feature type="compositionally biased region" description="Basic and acidic residues" evidence="2">
    <location>
        <begin position="46"/>
        <end position="55"/>
    </location>
</feature>
<feature type="region of interest" description="Disordered" evidence="2">
    <location>
        <begin position="333"/>
        <end position="394"/>
    </location>
</feature>